<evidence type="ECO:0000256" key="2">
    <source>
        <dbReference type="ARBA" id="ARBA00022723"/>
    </source>
</evidence>
<evidence type="ECO:0000256" key="1">
    <source>
        <dbReference type="ARBA" id="ARBA00001947"/>
    </source>
</evidence>
<dbReference type="EMBL" id="JACIGK010000013">
    <property type="protein sequence ID" value="MBB4266454.1"/>
    <property type="molecule type" value="Genomic_DNA"/>
</dbReference>
<evidence type="ECO:0000256" key="3">
    <source>
        <dbReference type="ARBA" id="ARBA00022801"/>
    </source>
</evidence>
<gene>
    <name evidence="6" type="ORF">GGD89_002085</name>
</gene>
<dbReference type="Gene3D" id="3.40.630.10">
    <property type="entry name" value="Zn peptidases"/>
    <property type="match status" value="1"/>
</dbReference>
<organism evidence="6 7">
    <name type="scientific">Roseospira visakhapatnamensis</name>
    <dbReference type="NCBI Taxonomy" id="390880"/>
    <lineage>
        <taxon>Bacteria</taxon>
        <taxon>Pseudomonadati</taxon>
        <taxon>Pseudomonadota</taxon>
        <taxon>Alphaproteobacteria</taxon>
        <taxon>Rhodospirillales</taxon>
        <taxon>Rhodospirillaceae</taxon>
        <taxon>Roseospira</taxon>
    </lineage>
</organism>
<evidence type="ECO:0000313" key="7">
    <source>
        <dbReference type="Proteomes" id="UP000554286"/>
    </source>
</evidence>
<evidence type="ECO:0000256" key="4">
    <source>
        <dbReference type="ARBA" id="ARBA00022833"/>
    </source>
</evidence>
<dbReference type="PANTHER" id="PTHR15162:SF7">
    <property type="entry name" value="SUCCINYLGLUTAMATE DESUCCINYLASE"/>
    <property type="match status" value="1"/>
</dbReference>
<keyword evidence="7" id="KW-1185">Reference proteome</keyword>
<protein>
    <submittedName>
        <fullName evidence="6">Putative deacylase</fullName>
    </submittedName>
</protein>
<dbReference type="Pfam" id="PF24827">
    <property type="entry name" value="AstE_AspA_cat"/>
    <property type="match status" value="1"/>
</dbReference>
<evidence type="ECO:0000259" key="5">
    <source>
        <dbReference type="Pfam" id="PF24827"/>
    </source>
</evidence>
<evidence type="ECO:0000313" key="6">
    <source>
        <dbReference type="EMBL" id="MBB4266454.1"/>
    </source>
</evidence>
<feature type="domain" description="Succinylglutamate desuccinylase/Aspartoacylase catalytic" evidence="5">
    <location>
        <begin position="39"/>
        <end position="192"/>
    </location>
</feature>
<keyword evidence="3" id="KW-0378">Hydrolase</keyword>
<dbReference type="RefSeq" id="WP_184044884.1">
    <property type="nucleotide sequence ID" value="NZ_JACIGK010000013.1"/>
</dbReference>
<dbReference type="Proteomes" id="UP000554286">
    <property type="component" value="Unassembled WGS sequence"/>
</dbReference>
<dbReference type="GO" id="GO:0046872">
    <property type="term" value="F:metal ion binding"/>
    <property type="evidence" value="ECO:0007669"/>
    <property type="project" value="UniProtKB-KW"/>
</dbReference>
<dbReference type="InterPro" id="IPR050178">
    <property type="entry name" value="AspA/AstE_fam"/>
</dbReference>
<dbReference type="AlphaFoldDB" id="A0A7W6RDA0"/>
<comment type="caution">
    <text evidence="6">The sequence shown here is derived from an EMBL/GenBank/DDBJ whole genome shotgun (WGS) entry which is preliminary data.</text>
</comment>
<dbReference type="PANTHER" id="PTHR15162">
    <property type="entry name" value="ASPARTOACYLASE"/>
    <property type="match status" value="1"/>
</dbReference>
<name>A0A7W6RDA0_9PROT</name>
<dbReference type="GO" id="GO:0005829">
    <property type="term" value="C:cytosol"/>
    <property type="evidence" value="ECO:0007669"/>
    <property type="project" value="TreeGrafter"/>
</dbReference>
<reference evidence="6 7" key="1">
    <citation type="submission" date="2020-08" db="EMBL/GenBank/DDBJ databases">
        <title>Genome sequencing of Purple Non-Sulfur Bacteria from various extreme environments.</title>
        <authorList>
            <person name="Mayer M."/>
        </authorList>
    </citation>
    <scope>NUCLEOTIDE SEQUENCE [LARGE SCALE GENOMIC DNA]</scope>
    <source>
        <strain evidence="6 7">JA131</strain>
    </source>
</reference>
<dbReference type="InterPro" id="IPR055438">
    <property type="entry name" value="AstE_AspA_cat"/>
</dbReference>
<keyword evidence="4" id="KW-0862">Zinc</keyword>
<dbReference type="SUPFAM" id="SSF53187">
    <property type="entry name" value="Zn-dependent exopeptidases"/>
    <property type="match status" value="1"/>
</dbReference>
<accession>A0A7W6RDA0</accession>
<dbReference type="GO" id="GO:0016788">
    <property type="term" value="F:hydrolase activity, acting on ester bonds"/>
    <property type="evidence" value="ECO:0007669"/>
    <property type="project" value="InterPro"/>
</dbReference>
<sequence length="342" mass="36442">MSSLVVQDDPVDLVPPDIEGYRDGNTGVPWVYSFDSGHDGPHVMVSAIVHGNELCGAITLDALLRDQVRPVAGRLTLVFANVAAYRRFDAARPTASRFVDEDLNRVWAPAVLDGPRASAELVRARALRPLVDTVDLLLDLHSMQHRTPPLVLAGPLPKGRALARRVGAPAVVVADAGHAAGTRLRDYGSFGRASRDVGAFGRPSRDRAALLVECGQHGHLASVAVAREVTWRFLLAAGVVDPALARSHLPAAPPPPQRVIEVTEAVTIGAEGFTFAGPFVGLEVLGPAGTLVGHDGDRPVVTPYDDCVLVMPSRRLVRGQTAVRLGRFIDPDTSRPIERSGP</sequence>
<keyword evidence="2" id="KW-0479">Metal-binding</keyword>
<proteinExistence type="predicted"/>
<comment type="cofactor">
    <cofactor evidence="1">
        <name>Zn(2+)</name>
        <dbReference type="ChEBI" id="CHEBI:29105"/>
    </cofactor>
</comment>